<feature type="compositionally biased region" description="Polar residues" evidence="3">
    <location>
        <begin position="164"/>
        <end position="174"/>
    </location>
</feature>
<feature type="compositionally biased region" description="Basic and acidic residues" evidence="3">
    <location>
        <begin position="431"/>
        <end position="443"/>
    </location>
</feature>
<feature type="domain" description="HhH-GPD" evidence="4">
    <location>
        <begin position="675"/>
        <end position="747"/>
    </location>
</feature>
<comment type="subcellular location">
    <subcellularLocation>
        <location evidence="1">Nucleus</location>
    </subcellularLocation>
</comment>
<dbReference type="Proteomes" id="UP000191342">
    <property type="component" value="Unassembled WGS sequence"/>
</dbReference>
<dbReference type="AlphaFoldDB" id="A0A1V6U1G8"/>
<feature type="compositionally biased region" description="Basic residues" evidence="3">
    <location>
        <begin position="451"/>
        <end position="467"/>
    </location>
</feature>
<gene>
    <name evidence="5" type="ORF">PENFLA_c001G04190</name>
</gene>
<feature type="region of interest" description="Disordered" evidence="3">
    <location>
        <begin position="47"/>
        <end position="112"/>
    </location>
</feature>
<feature type="region of interest" description="Disordered" evidence="3">
    <location>
        <begin position="262"/>
        <end position="546"/>
    </location>
</feature>
<name>A0A1V6U1G8_9EURO</name>
<dbReference type="PANTHER" id="PTHR15074:SF0">
    <property type="entry name" value="METHYL-CPG-BINDING DOMAIN PROTEIN 4-LIKE PROTEIN"/>
    <property type="match status" value="1"/>
</dbReference>
<feature type="compositionally biased region" description="Basic residues" evidence="3">
    <location>
        <begin position="277"/>
        <end position="286"/>
    </location>
</feature>
<dbReference type="InterPro" id="IPR045138">
    <property type="entry name" value="MeCP2/MBD4"/>
</dbReference>
<dbReference type="Gene3D" id="1.10.340.30">
    <property type="entry name" value="Hypothetical protein, domain 2"/>
    <property type="match status" value="1"/>
</dbReference>
<evidence type="ECO:0000313" key="5">
    <source>
        <dbReference type="EMBL" id="OQE32417.1"/>
    </source>
</evidence>
<sequence>MARLSNIAVVIPLPSVDIDPLKAFDENFFDRAVDNILSEEASIEESRDEIMDNNVGISSPFGYDGTSDSSKLDVRRSGRTEAKSPHFSTPSISSPTTTTGKKPKSRTSSRIQKAVAMEDVRGNDEAPMGIQNTMQPQHGDEVMEVEPYPIHEAGDHPSALPEATESTNMSTGENEMTAEEKIFVSVDPEKQMEVLKFVVSHSFMMEQVQPVRRSARREFTGQVRGVAAEAGLNDTAIDALIDHIRKTYLEDRGIAVTEDAGSAFGDEVDGDEETRKSSYRKRRKSSSAHTEDKEHKKSKRRHSDKARRHSHDAMQHDEPTGVMEAHVPASVPTGSQDNGCVEPDVPKHEDNTPDLPTMPTNIIRGSPGRPIDLTDSPPGDDFVPEADAIPPNEGVGSIGGFKNVNERIKEVLSHSPNDRRYGIPESPSPEKAVEEKPSKRRESSQASKTDRNKRKRERRKASKKHRRLGEQKQPQYDSIDGAEKQPQAHSVDETDQDQIPPSTPRRPSFESPSGSRQSSGAGNPRVGSKSKREKASSLYDLSIPPKTRQLLKDLNLPPDFFSSDSSLSDAPSDFDSDWNDIDDPPSHIHAKLSPPESPCLVPQCTNPDPETPVKCTSFVNPEPLKTPQAKALKHSPYFPRVLADPESCLPFPPIDASSFGLIQEQLAHDPFRLLIATIFLNRTRGGVALPVLFKVFERYPTIEAMAEADLPEFVSMINCLGFQNQRARKCITLAQTWLSDPPHKSKRYRKLHYPRKLDGRNVGREECIDEEDLRVAWEIAHLPGVGAYSLDSWRIFCRDELRGKASDWKGTDATEIGFVPEWKCVLPHDKELRAYLTWMWLKEGWIWDYNTGDLTLACDKMMRAAQSGGVAREEEGNWVLETSPVKAVNGLHESD</sequence>
<evidence type="ECO:0000256" key="3">
    <source>
        <dbReference type="SAM" id="MobiDB-lite"/>
    </source>
</evidence>
<feature type="compositionally biased region" description="Basic and acidic residues" evidence="3">
    <location>
        <begin position="70"/>
        <end position="84"/>
    </location>
</feature>
<feature type="region of interest" description="Disordered" evidence="3">
    <location>
        <begin position="153"/>
        <end position="174"/>
    </location>
</feature>
<dbReference type="FunFam" id="1.10.340.30:FF:000020">
    <property type="entry name" value="Pre-mRNA splicing factor, putative"/>
    <property type="match status" value="1"/>
</dbReference>
<reference evidence="6" key="1">
    <citation type="journal article" date="2017" name="Nat. Microbiol.">
        <title>Global analysis of biosynthetic gene clusters reveals vast potential of secondary metabolite production in Penicillium species.</title>
        <authorList>
            <person name="Nielsen J.C."/>
            <person name="Grijseels S."/>
            <person name="Prigent S."/>
            <person name="Ji B."/>
            <person name="Dainat J."/>
            <person name="Nielsen K.F."/>
            <person name="Frisvad J.C."/>
            <person name="Workman M."/>
            <person name="Nielsen J."/>
        </authorList>
    </citation>
    <scope>NUCLEOTIDE SEQUENCE [LARGE SCALE GENOMIC DNA]</scope>
    <source>
        <strain evidence="6">IBT 14082</strain>
    </source>
</reference>
<dbReference type="Pfam" id="PF00730">
    <property type="entry name" value="HhH-GPD"/>
    <property type="match status" value="1"/>
</dbReference>
<feature type="compositionally biased region" description="Low complexity" evidence="3">
    <location>
        <begin position="85"/>
        <end position="100"/>
    </location>
</feature>
<evidence type="ECO:0000256" key="2">
    <source>
        <dbReference type="ARBA" id="ARBA00023242"/>
    </source>
</evidence>
<evidence type="ECO:0000313" key="6">
    <source>
        <dbReference type="Proteomes" id="UP000191342"/>
    </source>
</evidence>
<dbReference type="GO" id="GO:0003677">
    <property type="term" value="F:DNA binding"/>
    <property type="evidence" value="ECO:0007669"/>
    <property type="project" value="InterPro"/>
</dbReference>
<keyword evidence="2" id="KW-0539">Nucleus</keyword>
<protein>
    <recommendedName>
        <fullName evidence="4">HhH-GPD domain-containing protein</fullName>
    </recommendedName>
</protein>
<feature type="compositionally biased region" description="Basic and acidic residues" evidence="3">
    <location>
        <begin position="404"/>
        <end position="422"/>
    </location>
</feature>
<feature type="compositionally biased region" description="Basic residues" evidence="3">
    <location>
        <begin position="296"/>
        <end position="310"/>
    </location>
</feature>
<accession>A0A1V6U1G8</accession>
<dbReference type="InterPro" id="IPR011257">
    <property type="entry name" value="DNA_glycosylase"/>
</dbReference>
<dbReference type="STRING" id="254877.A0A1V6U1G8"/>
<dbReference type="EMBL" id="MLQL01000001">
    <property type="protein sequence ID" value="OQE32417.1"/>
    <property type="molecule type" value="Genomic_DNA"/>
</dbReference>
<proteinExistence type="predicted"/>
<feature type="compositionally biased region" description="Polar residues" evidence="3">
    <location>
        <begin position="510"/>
        <end position="521"/>
    </location>
</feature>
<dbReference type="GO" id="GO:0006285">
    <property type="term" value="P:base-excision repair, AP site formation"/>
    <property type="evidence" value="ECO:0007669"/>
    <property type="project" value="UniProtKB-ARBA"/>
</dbReference>
<organism evidence="5 6">
    <name type="scientific">Penicillium flavigenum</name>
    <dbReference type="NCBI Taxonomy" id="254877"/>
    <lineage>
        <taxon>Eukaryota</taxon>
        <taxon>Fungi</taxon>
        <taxon>Dikarya</taxon>
        <taxon>Ascomycota</taxon>
        <taxon>Pezizomycotina</taxon>
        <taxon>Eurotiomycetes</taxon>
        <taxon>Eurotiomycetidae</taxon>
        <taxon>Eurotiales</taxon>
        <taxon>Aspergillaceae</taxon>
        <taxon>Penicillium</taxon>
    </lineage>
</organism>
<comment type="caution">
    <text evidence="5">The sequence shown here is derived from an EMBL/GenBank/DDBJ whole genome shotgun (WGS) entry which is preliminary data.</text>
</comment>
<evidence type="ECO:0000256" key="1">
    <source>
        <dbReference type="ARBA" id="ARBA00004123"/>
    </source>
</evidence>
<dbReference type="GO" id="GO:0005634">
    <property type="term" value="C:nucleus"/>
    <property type="evidence" value="ECO:0007669"/>
    <property type="project" value="UniProtKB-SubCell"/>
</dbReference>
<dbReference type="SUPFAM" id="SSF48150">
    <property type="entry name" value="DNA-glycosylase"/>
    <property type="match status" value="1"/>
</dbReference>
<dbReference type="PANTHER" id="PTHR15074">
    <property type="entry name" value="METHYL-CPG-BINDING PROTEIN"/>
    <property type="match status" value="1"/>
</dbReference>
<dbReference type="OrthoDB" id="10265068at2759"/>
<evidence type="ECO:0000259" key="4">
    <source>
        <dbReference type="Pfam" id="PF00730"/>
    </source>
</evidence>
<dbReference type="InterPro" id="IPR003265">
    <property type="entry name" value="HhH-GPD_domain"/>
</dbReference>
<dbReference type="GO" id="GO:0003824">
    <property type="term" value="F:catalytic activity"/>
    <property type="evidence" value="ECO:0007669"/>
    <property type="project" value="InterPro"/>
</dbReference>
<keyword evidence="6" id="KW-1185">Reference proteome</keyword>